<dbReference type="EMBL" id="FORC01000001">
    <property type="protein sequence ID" value="SFI43805.1"/>
    <property type="molecule type" value="Genomic_DNA"/>
</dbReference>
<name>A0A1I3I710_9GAMM</name>
<reference evidence="2" key="1">
    <citation type="submission" date="2016-10" db="EMBL/GenBank/DDBJ databases">
        <authorList>
            <person name="Varghese N."/>
            <person name="Submissions S."/>
        </authorList>
    </citation>
    <scope>NUCLEOTIDE SEQUENCE [LARGE SCALE GENOMIC DNA]</scope>
    <source>
        <strain evidence="2">LMG 22563</strain>
    </source>
</reference>
<evidence type="ECO:0000313" key="1">
    <source>
        <dbReference type="EMBL" id="SFI43805.1"/>
    </source>
</evidence>
<accession>A0A1I3I710</accession>
<dbReference type="RefSeq" id="WP_074881687.1">
    <property type="nucleotide sequence ID" value="NZ_FORC01000001.1"/>
</dbReference>
<keyword evidence="2" id="KW-1185">Reference proteome</keyword>
<gene>
    <name evidence="1" type="ORF">SAMN05216602_1472</name>
</gene>
<protein>
    <submittedName>
        <fullName evidence="1">Uncharacterized protein</fullName>
    </submittedName>
</protein>
<proteinExistence type="predicted"/>
<evidence type="ECO:0000313" key="2">
    <source>
        <dbReference type="Proteomes" id="UP000183018"/>
    </source>
</evidence>
<dbReference type="AlphaFoldDB" id="A0A1I3I710"/>
<sequence>MMVHRLLRFQENFEALVTALADAAPADQRSDALQQLLSEAQRQVAMLHQAGCVLTAEPIAARERRIARNRRELTALVDQLRVQPVVILSLKTDADLSLAKEHQA</sequence>
<dbReference type="STRING" id="289370.SAMN05216602_1472"/>
<organism evidence="1 2">
    <name type="scientific">Phytopseudomonas argentinensis</name>
    <dbReference type="NCBI Taxonomy" id="289370"/>
    <lineage>
        <taxon>Bacteria</taxon>
        <taxon>Pseudomonadati</taxon>
        <taxon>Pseudomonadota</taxon>
        <taxon>Gammaproteobacteria</taxon>
        <taxon>Pseudomonadales</taxon>
        <taxon>Pseudomonadaceae</taxon>
        <taxon>Phytopseudomonas</taxon>
    </lineage>
</organism>
<dbReference type="Proteomes" id="UP000183018">
    <property type="component" value="Unassembled WGS sequence"/>
</dbReference>